<keyword evidence="2" id="KW-1185">Reference proteome</keyword>
<gene>
    <name evidence="1" type="ORF">POCTA_138.1.T0260221</name>
</gene>
<evidence type="ECO:0000313" key="1">
    <source>
        <dbReference type="EMBL" id="CAD8152354.1"/>
    </source>
</evidence>
<accession>A0A8S1TKS5</accession>
<sequence length="111" mass="13024">MKQFELQIQKELNVGIGEEQNQIKYQMKLFQCLISCCLQLSIENQEKQLRDSKLRIKAINKLDHINQQIGSQSAIAQKSYRKNLKKQITFQLCLISTFVNEIKICYSSKKK</sequence>
<reference evidence="1" key="1">
    <citation type="submission" date="2021-01" db="EMBL/GenBank/DDBJ databases">
        <authorList>
            <consortium name="Genoscope - CEA"/>
            <person name="William W."/>
        </authorList>
    </citation>
    <scope>NUCLEOTIDE SEQUENCE</scope>
</reference>
<dbReference type="EMBL" id="CAJJDP010000026">
    <property type="protein sequence ID" value="CAD8152354.1"/>
    <property type="molecule type" value="Genomic_DNA"/>
</dbReference>
<name>A0A8S1TKS5_PAROT</name>
<protein>
    <submittedName>
        <fullName evidence="1">Uncharacterized protein</fullName>
    </submittedName>
</protein>
<comment type="caution">
    <text evidence="1">The sequence shown here is derived from an EMBL/GenBank/DDBJ whole genome shotgun (WGS) entry which is preliminary data.</text>
</comment>
<dbReference type="Proteomes" id="UP000683925">
    <property type="component" value="Unassembled WGS sequence"/>
</dbReference>
<dbReference type="AlphaFoldDB" id="A0A8S1TKS5"/>
<organism evidence="1 2">
    <name type="scientific">Paramecium octaurelia</name>
    <dbReference type="NCBI Taxonomy" id="43137"/>
    <lineage>
        <taxon>Eukaryota</taxon>
        <taxon>Sar</taxon>
        <taxon>Alveolata</taxon>
        <taxon>Ciliophora</taxon>
        <taxon>Intramacronucleata</taxon>
        <taxon>Oligohymenophorea</taxon>
        <taxon>Peniculida</taxon>
        <taxon>Parameciidae</taxon>
        <taxon>Paramecium</taxon>
    </lineage>
</organism>
<proteinExistence type="predicted"/>
<evidence type="ECO:0000313" key="2">
    <source>
        <dbReference type="Proteomes" id="UP000683925"/>
    </source>
</evidence>